<dbReference type="PANTHER" id="PTHR11738">
    <property type="entry name" value="MHC CLASS I NK CELL RECEPTOR"/>
    <property type="match status" value="1"/>
</dbReference>
<dbReference type="FunFam" id="2.60.40.10:FF:000033">
    <property type="entry name" value="Killer cell immunoglobulin-like receptor"/>
    <property type="match status" value="1"/>
</dbReference>
<feature type="compositionally biased region" description="Basic and acidic residues" evidence="6">
    <location>
        <begin position="1"/>
        <end position="19"/>
    </location>
</feature>
<evidence type="ECO:0000313" key="10">
    <source>
        <dbReference type="Proteomes" id="UP000694571"/>
    </source>
</evidence>
<evidence type="ECO:0000256" key="4">
    <source>
        <dbReference type="ARBA" id="ARBA00023180"/>
    </source>
</evidence>
<dbReference type="Ensembl" id="ENSSSCT00050023525.1">
    <property type="protein sequence ID" value="ENSSSCP00050009907.1"/>
    <property type="gene ID" value="ENSSSCG00050017265.1"/>
</dbReference>
<dbReference type="Proteomes" id="UP000694571">
    <property type="component" value="Unplaced"/>
</dbReference>
<keyword evidence="7" id="KW-0812">Transmembrane</keyword>
<dbReference type="InterPro" id="IPR003599">
    <property type="entry name" value="Ig_sub"/>
</dbReference>
<feature type="transmembrane region" description="Helical" evidence="7">
    <location>
        <begin position="276"/>
        <end position="294"/>
    </location>
</feature>
<dbReference type="SMART" id="SM00409">
    <property type="entry name" value="IG"/>
    <property type="match status" value="2"/>
</dbReference>
<dbReference type="InterPro" id="IPR050412">
    <property type="entry name" value="Ig-like_Receptors_ImmuneReg"/>
</dbReference>
<protein>
    <recommendedName>
        <fullName evidence="8">Ig-like domain-containing protein</fullName>
    </recommendedName>
</protein>
<organism evidence="9 10">
    <name type="scientific">Sus scrofa</name>
    <name type="common">Pig</name>
    <dbReference type="NCBI Taxonomy" id="9823"/>
    <lineage>
        <taxon>Eukaryota</taxon>
        <taxon>Metazoa</taxon>
        <taxon>Chordata</taxon>
        <taxon>Craniata</taxon>
        <taxon>Vertebrata</taxon>
        <taxon>Euteleostomi</taxon>
        <taxon>Mammalia</taxon>
        <taxon>Eutheria</taxon>
        <taxon>Laurasiatheria</taxon>
        <taxon>Artiodactyla</taxon>
        <taxon>Suina</taxon>
        <taxon>Suidae</taxon>
        <taxon>Sus</taxon>
    </lineage>
</organism>
<proteinExistence type="predicted"/>
<keyword evidence="3" id="KW-1015">Disulfide bond</keyword>
<dbReference type="Pfam" id="PF13895">
    <property type="entry name" value="Ig_2"/>
    <property type="match status" value="2"/>
</dbReference>
<evidence type="ECO:0000256" key="7">
    <source>
        <dbReference type="SAM" id="Phobius"/>
    </source>
</evidence>
<dbReference type="SUPFAM" id="SSF48726">
    <property type="entry name" value="Immunoglobulin"/>
    <property type="match status" value="2"/>
</dbReference>
<keyword evidence="4" id="KW-0325">Glycoprotein</keyword>
<evidence type="ECO:0000256" key="6">
    <source>
        <dbReference type="SAM" id="MobiDB-lite"/>
    </source>
</evidence>
<accession>A0A8D1T6S1</accession>
<dbReference type="FunFam" id="2.60.40.10:FF:000049">
    <property type="entry name" value="Leukocyte immunoglobulin-like receptor subfamily B member 1"/>
    <property type="match status" value="1"/>
</dbReference>
<keyword evidence="7" id="KW-0472">Membrane</keyword>
<dbReference type="InterPro" id="IPR007110">
    <property type="entry name" value="Ig-like_dom"/>
</dbReference>
<evidence type="ECO:0000256" key="5">
    <source>
        <dbReference type="ARBA" id="ARBA00023319"/>
    </source>
</evidence>
<evidence type="ECO:0000256" key="3">
    <source>
        <dbReference type="ARBA" id="ARBA00023157"/>
    </source>
</evidence>
<feature type="domain" description="Ig-like" evidence="8">
    <location>
        <begin position="165"/>
        <end position="237"/>
    </location>
</feature>
<evidence type="ECO:0000313" key="9">
    <source>
        <dbReference type="Ensembl" id="ENSSSCP00050009907.1"/>
    </source>
</evidence>
<name>A0A8D1T6S1_PIG</name>
<dbReference type="PROSITE" id="PS50835">
    <property type="entry name" value="IG_LIKE"/>
    <property type="match status" value="1"/>
</dbReference>
<evidence type="ECO:0000256" key="2">
    <source>
        <dbReference type="ARBA" id="ARBA00022737"/>
    </source>
</evidence>
<reference evidence="9" key="1">
    <citation type="submission" date="2025-08" db="UniProtKB">
        <authorList>
            <consortium name="Ensembl"/>
        </authorList>
    </citation>
    <scope>IDENTIFICATION</scope>
</reference>
<feature type="region of interest" description="Disordered" evidence="6">
    <location>
        <begin position="1"/>
        <end position="42"/>
    </location>
</feature>
<keyword evidence="5" id="KW-0393">Immunoglobulin domain</keyword>
<keyword evidence="7" id="KW-1133">Transmembrane helix</keyword>
<evidence type="ECO:0000259" key="8">
    <source>
        <dbReference type="PROSITE" id="PS50835"/>
    </source>
</evidence>
<dbReference type="InterPro" id="IPR036179">
    <property type="entry name" value="Ig-like_dom_sf"/>
</dbReference>
<evidence type="ECO:0000256" key="1">
    <source>
        <dbReference type="ARBA" id="ARBA00022729"/>
    </source>
</evidence>
<dbReference type="AlphaFoldDB" id="A0A8D1T6S1"/>
<dbReference type="InterPro" id="IPR013783">
    <property type="entry name" value="Ig-like_fold"/>
</dbReference>
<dbReference type="Gene3D" id="2.60.40.10">
    <property type="entry name" value="Immunoglobulins"/>
    <property type="match status" value="2"/>
</dbReference>
<dbReference type="PANTHER" id="PTHR11738:SF157">
    <property type="entry name" value="T-CELL-INTERACTING, ACTIVATING RECEPTOR ON MYELOID CELLS PROTEIN 1"/>
    <property type="match status" value="1"/>
</dbReference>
<keyword evidence="1" id="KW-0732">Signal</keyword>
<keyword evidence="2" id="KW-0677">Repeat</keyword>
<sequence>MQELRAEWEPESSVGKRELPSAGALDAPQGPGGQPRGLPLAPGSQGPFFAGLCLGQRETGRDGPLPKPSLRAWPSSVVPALSNVSLQCWAPTKDVNFALRKGGDVLGLLQPPDSMEGEGWAEFPLTAVRSRDAGEYTCEYHRKGHPHLASQPSEALLLLVTGYLPKPSLQAHQAGVATEGEQVTLQCQRPDSGTGIMTFALLKAGTSVPVQLRIPAGRETDFSLQNVKVKDTGNYSCVYYQRRAPFLASQPSNSLEIWVAASSPRTTTPDYTMGNLIRLGLAAIIMVTVGALLLEAWSMTGTPGVHVSFSM</sequence>